<comment type="caution">
    <text evidence="2">The sequence shown here is derived from an EMBL/GenBank/DDBJ whole genome shotgun (WGS) entry which is preliminary data.</text>
</comment>
<evidence type="ECO:0000256" key="1">
    <source>
        <dbReference type="SAM" id="MobiDB-lite"/>
    </source>
</evidence>
<proteinExistence type="predicted"/>
<dbReference type="AlphaFoldDB" id="A0A2P5EBT6"/>
<evidence type="ECO:0000313" key="2">
    <source>
        <dbReference type="EMBL" id="PON82970.1"/>
    </source>
</evidence>
<organism evidence="2 3">
    <name type="scientific">Trema orientale</name>
    <name type="common">Charcoal tree</name>
    <name type="synonym">Celtis orientalis</name>
    <dbReference type="NCBI Taxonomy" id="63057"/>
    <lineage>
        <taxon>Eukaryota</taxon>
        <taxon>Viridiplantae</taxon>
        <taxon>Streptophyta</taxon>
        <taxon>Embryophyta</taxon>
        <taxon>Tracheophyta</taxon>
        <taxon>Spermatophyta</taxon>
        <taxon>Magnoliopsida</taxon>
        <taxon>eudicotyledons</taxon>
        <taxon>Gunneridae</taxon>
        <taxon>Pentapetalae</taxon>
        <taxon>rosids</taxon>
        <taxon>fabids</taxon>
        <taxon>Rosales</taxon>
        <taxon>Cannabaceae</taxon>
        <taxon>Trema</taxon>
    </lineage>
</organism>
<evidence type="ECO:0000313" key="3">
    <source>
        <dbReference type="Proteomes" id="UP000237000"/>
    </source>
</evidence>
<dbReference type="EMBL" id="JXTC01000186">
    <property type="protein sequence ID" value="PON82970.1"/>
    <property type="molecule type" value="Genomic_DNA"/>
</dbReference>
<accession>A0A2P5EBT6</accession>
<reference evidence="3" key="1">
    <citation type="submission" date="2016-06" db="EMBL/GenBank/DDBJ databases">
        <title>Parallel loss of symbiosis genes in relatives of nitrogen-fixing non-legume Parasponia.</title>
        <authorList>
            <person name="Van Velzen R."/>
            <person name="Holmer R."/>
            <person name="Bu F."/>
            <person name="Rutten L."/>
            <person name="Van Zeijl A."/>
            <person name="Liu W."/>
            <person name="Santuari L."/>
            <person name="Cao Q."/>
            <person name="Sharma T."/>
            <person name="Shen D."/>
            <person name="Roswanjaya Y."/>
            <person name="Wardhani T."/>
            <person name="Kalhor M.S."/>
            <person name="Jansen J."/>
            <person name="Van den Hoogen J."/>
            <person name="Gungor B."/>
            <person name="Hartog M."/>
            <person name="Hontelez J."/>
            <person name="Verver J."/>
            <person name="Yang W.-C."/>
            <person name="Schijlen E."/>
            <person name="Repin R."/>
            <person name="Schilthuizen M."/>
            <person name="Schranz E."/>
            <person name="Heidstra R."/>
            <person name="Miyata K."/>
            <person name="Fedorova E."/>
            <person name="Kohlen W."/>
            <person name="Bisseling T."/>
            <person name="Smit S."/>
            <person name="Geurts R."/>
        </authorList>
    </citation>
    <scope>NUCLEOTIDE SEQUENCE [LARGE SCALE GENOMIC DNA]</scope>
    <source>
        <strain evidence="3">cv. RG33-2</strain>
    </source>
</reference>
<sequence length="65" mass="7315">MWGLGRLPWVEIVMNVDPTHRGYMWAIEYGSNNKDARPLTERDCNAPSPTSGMFSEDHGYLSSGL</sequence>
<protein>
    <submittedName>
        <fullName evidence="2">Uncharacterized protein</fullName>
    </submittedName>
</protein>
<feature type="region of interest" description="Disordered" evidence="1">
    <location>
        <begin position="41"/>
        <end position="65"/>
    </location>
</feature>
<gene>
    <name evidence="2" type="ORF">TorRG33x02_212660</name>
</gene>
<dbReference type="Proteomes" id="UP000237000">
    <property type="component" value="Unassembled WGS sequence"/>
</dbReference>
<dbReference type="InParanoid" id="A0A2P5EBT6"/>
<name>A0A2P5EBT6_TREOI</name>
<keyword evidence="3" id="KW-1185">Reference proteome</keyword>